<evidence type="ECO:0000256" key="6">
    <source>
        <dbReference type="ARBA" id="ARBA00022679"/>
    </source>
</evidence>
<evidence type="ECO:0000256" key="12">
    <source>
        <dbReference type="PIRSR" id="PIRSR000726-1"/>
    </source>
</evidence>
<dbReference type="NCBIfam" id="NF005155">
    <property type="entry name" value="PRK06635.1-4"/>
    <property type="match status" value="1"/>
</dbReference>
<evidence type="ECO:0000313" key="16">
    <source>
        <dbReference type="EMBL" id="HHS63292.1"/>
    </source>
</evidence>
<dbReference type="PIRSF" id="PIRSF000726">
    <property type="entry name" value="Asp_kin"/>
    <property type="match status" value="1"/>
</dbReference>
<keyword evidence="8 13" id="KW-0418">Kinase</keyword>
<protein>
    <recommendedName>
        <fullName evidence="13">Aspartokinase</fullName>
        <ecNumber evidence="13">2.7.2.4</ecNumber>
    </recommendedName>
</protein>
<dbReference type="InterPro" id="IPR001048">
    <property type="entry name" value="Asp/Glu/Uridylate_kinase"/>
</dbReference>
<dbReference type="PROSITE" id="PS00324">
    <property type="entry name" value="ASPARTOKINASE"/>
    <property type="match status" value="1"/>
</dbReference>
<sequence>MPLIVTKFGGTSVASAQLILNAAERIAQIRRKNDVIVVVSAMGHTTDELIKLSNEITKNPRAREMDMLLTAGERISVALFTMALQRLNLKAISFTGSQVGIITDNRHTDARIIEIRGERIRNALNQGFVPVVCGFQGVSFEKEITTLGRGGSDTTAVALAAALNAQRCIIYTDVDGVFTEDPNRFPGVKKIDKISYEEMLELASRGAKVLHPRATGIGARFNIPIEVKNSFNNKPGTLITHINGMEHPKPKAITHSEGLYLITLVQVPKNPKYLSQITTELTNAGVHLKFFFHGISDAPRFDLSFITPLEERQLIKKIIGRLTKKLTIKEIKESLDICSLSIIGAGIGSEHKTLTEIFKELSKTKTHIEAVTTSELSINIFLKRKFLDKAVNSLLEKFQLKK</sequence>
<evidence type="ECO:0000256" key="9">
    <source>
        <dbReference type="ARBA" id="ARBA00022840"/>
    </source>
</evidence>
<feature type="binding site" evidence="12">
    <location>
        <position position="73"/>
    </location>
    <ligand>
        <name>substrate</name>
    </ligand>
</feature>
<dbReference type="Gene3D" id="3.30.2130.10">
    <property type="entry name" value="VC0802-like"/>
    <property type="match status" value="1"/>
</dbReference>
<feature type="binding site" evidence="12">
    <location>
        <begin position="208"/>
        <end position="209"/>
    </location>
    <ligand>
        <name>ATP</name>
        <dbReference type="ChEBI" id="CHEBI:30616"/>
    </ligand>
</feature>
<gene>
    <name evidence="16" type="ORF">ENV70_06755</name>
</gene>
<feature type="domain" description="Aspartate/glutamate/uridylate kinase" evidence="15">
    <location>
        <begin position="3"/>
        <end position="229"/>
    </location>
</feature>
<comment type="similarity">
    <text evidence="4 13">Belongs to the aspartokinase family.</text>
</comment>
<keyword evidence="6 13" id="KW-0808">Transferase</keyword>
<comment type="pathway">
    <text evidence="1 14">Amino-acid biosynthesis; L-lysine biosynthesis via DAP pathway; (S)-tetrahydrodipicolinate from L-aspartate: step 1/4.</text>
</comment>
<dbReference type="GO" id="GO:0004072">
    <property type="term" value="F:aspartate kinase activity"/>
    <property type="evidence" value="ECO:0007669"/>
    <property type="project" value="UniProtKB-EC"/>
</dbReference>
<dbReference type="GO" id="GO:0009088">
    <property type="term" value="P:threonine biosynthetic process"/>
    <property type="evidence" value="ECO:0007669"/>
    <property type="project" value="UniProtKB-UniPathway"/>
</dbReference>
<dbReference type="CDD" id="cd04261">
    <property type="entry name" value="AAK_AKii-LysC-BS"/>
    <property type="match status" value="1"/>
</dbReference>
<keyword evidence="10" id="KW-0457">Lysine biosynthesis</keyword>
<dbReference type="GO" id="GO:0005829">
    <property type="term" value="C:cytosol"/>
    <property type="evidence" value="ECO:0007669"/>
    <property type="project" value="TreeGrafter"/>
</dbReference>
<dbReference type="AlphaFoldDB" id="A0A7C6AGS6"/>
<dbReference type="NCBIfam" id="TIGR00657">
    <property type="entry name" value="asp_kinases"/>
    <property type="match status" value="1"/>
</dbReference>
<reference evidence="16" key="1">
    <citation type="journal article" date="2020" name="mSystems">
        <title>Genome- and Community-Level Interaction Insights into Carbon Utilization and Element Cycling Functions of Hydrothermarchaeota in Hydrothermal Sediment.</title>
        <authorList>
            <person name="Zhou Z."/>
            <person name="Liu Y."/>
            <person name="Xu W."/>
            <person name="Pan J."/>
            <person name="Luo Z.H."/>
            <person name="Li M."/>
        </authorList>
    </citation>
    <scope>NUCLEOTIDE SEQUENCE [LARGE SCALE GENOMIC DNA]</scope>
    <source>
        <strain evidence="16">SpSt-783</strain>
    </source>
</reference>
<evidence type="ECO:0000256" key="1">
    <source>
        <dbReference type="ARBA" id="ARBA00004766"/>
    </source>
</evidence>
<evidence type="ECO:0000259" key="15">
    <source>
        <dbReference type="Pfam" id="PF00696"/>
    </source>
</evidence>
<comment type="pathway">
    <text evidence="3 14">Amino-acid biosynthesis; L-threonine biosynthesis; L-threonine from L-aspartate: step 1/5.</text>
</comment>
<feature type="binding site" evidence="12">
    <location>
        <begin position="172"/>
        <end position="173"/>
    </location>
    <ligand>
        <name>ATP</name>
        <dbReference type="ChEBI" id="CHEBI:30616"/>
    </ligand>
</feature>
<comment type="caution">
    <text evidence="16">The sequence shown here is derived from an EMBL/GenBank/DDBJ whole genome shotgun (WGS) entry which is preliminary data.</text>
</comment>
<evidence type="ECO:0000256" key="11">
    <source>
        <dbReference type="ARBA" id="ARBA00047872"/>
    </source>
</evidence>
<dbReference type="Gene3D" id="3.40.1160.10">
    <property type="entry name" value="Acetylglutamate kinase-like"/>
    <property type="match status" value="1"/>
</dbReference>
<evidence type="ECO:0000256" key="13">
    <source>
        <dbReference type="RuleBase" id="RU003448"/>
    </source>
</evidence>
<dbReference type="UniPathway" id="UPA00051">
    <property type="reaction ID" value="UER00462"/>
</dbReference>
<evidence type="ECO:0000256" key="14">
    <source>
        <dbReference type="RuleBase" id="RU004249"/>
    </source>
</evidence>
<dbReference type="Pfam" id="PF00696">
    <property type="entry name" value="AA_kinase"/>
    <property type="match status" value="1"/>
</dbReference>
<evidence type="ECO:0000256" key="3">
    <source>
        <dbReference type="ARBA" id="ARBA00005139"/>
    </source>
</evidence>
<keyword evidence="9 12" id="KW-0067">ATP-binding</keyword>
<evidence type="ECO:0000256" key="7">
    <source>
        <dbReference type="ARBA" id="ARBA00022741"/>
    </source>
</evidence>
<dbReference type="PANTHER" id="PTHR21499">
    <property type="entry name" value="ASPARTATE KINASE"/>
    <property type="match status" value="1"/>
</dbReference>
<comment type="pathway">
    <text evidence="2 14">Amino-acid biosynthesis; L-methionine biosynthesis via de novo pathway; L-homoserine from L-aspartate: step 1/3.</text>
</comment>
<dbReference type="InterPro" id="IPR018042">
    <property type="entry name" value="Aspartate_kinase_CS"/>
</dbReference>
<name>A0A7C6AGS6_UNCW3</name>
<dbReference type="SUPFAM" id="SSF55021">
    <property type="entry name" value="ACT-like"/>
    <property type="match status" value="1"/>
</dbReference>
<organism evidence="16">
    <name type="scientific">candidate division WOR-3 bacterium</name>
    <dbReference type="NCBI Taxonomy" id="2052148"/>
    <lineage>
        <taxon>Bacteria</taxon>
        <taxon>Bacteria division WOR-3</taxon>
    </lineage>
</organism>
<comment type="catalytic activity">
    <reaction evidence="11 13">
        <text>L-aspartate + ATP = 4-phospho-L-aspartate + ADP</text>
        <dbReference type="Rhea" id="RHEA:23776"/>
        <dbReference type="ChEBI" id="CHEBI:29991"/>
        <dbReference type="ChEBI" id="CHEBI:30616"/>
        <dbReference type="ChEBI" id="CHEBI:57535"/>
        <dbReference type="ChEBI" id="CHEBI:456216"/>
        <dbReference type="EC" id="2.7.2.4"/>
    </reaction>
</comment>
<dbReference type="UniPathway" id="UPA00050">
    <property type="reaction ID" value="UER00461"/>
</dbReference>
<dbReference type="InterPro" id="IPR005260">
    <property type="entry name" value="Asp_kin_monofn"/>
</dbReference>
<dbReference type="FunFam" id="3.40.1160.10:FF:000002">
    <property type="entry name" value="Aspartokinase"/>
    <property type="match status" value="1"/>
</dbReference>
<dbReference type="InterPro" id="IPR036393">
    <property type="entry name" value="AceGlu_kinase-like_sf"/>
</dbReference>
<dbReference type="EMBL" id="DTHJ01000136">
    <property type="protein sequence ID" value="HHS63292.1"/>
    <property type="molecule type" value="Genomic_DNA"/>
</dbReference>
<keyword evidence="7 12" id="KW-0547">Nucleotide-binding</keyword>
<dbReference type="GO" id="GO:0005524">
    <property type="term" value="F:ATP binding"/>
    <property type="evidence" value="ECO:0007669"/>
    <property type="project" value="UniProtKB-KW"/>
</dbReference>
<evidence type="ECO:0000256" key="8">
    <source>
        <dbReference type="ARBA" id="ARBA00022777"/>
    </source>
</evidence>
<evidence type="ECO:0000256" key="4">
    <source>
        <dbReference type="ARBA" id="ARBA00010122"/>
    </source>
</evidence>
<dbReference type="GO" id="GO:0009089">
    <property type="term" value="P:lysine biosynthetic process via diaminopimelate"/>
    <property type="evidence" value="ECO:0007669"/>
    <property type="project" value="UniProtKB-UniPathway"/>
</dbReference>
<accession>A0A7C6AGS6</accession>
<feature type="binding site" evidence="12">
    <location>
        <begin position="7"/>
        <end position="10"/>
    </location>
    <ligand>
        <name>ATP</name>
        <dbReference type="ChEBI" id="CHEBI:30616"/>
    </ligand>
</feature>
<evidence type="ECO:0000256" key="10">
    <source>
        <dbReference type="ARBA" id="ARBA00023154"/>
    </source>
</evidence>
<dbReference type="SUPFAM" id="SSF53633">
    <property type="entry name" value="Carbamate kinase-like"/>
    <property type="match status" value="1"/>
</dbReference>
<dbReference type="InterPro" id="IPR045865">
    <property type="entry name" value="ACT-like_dom_sf"/>
</dbReference>
<evidence type="ECO:0000256" key="2">
    <source>
        <dbReference type="ARBA" id="ARBA00004986"/>
    </source>
</evidence>
<evidence type="ECO:0000256" key="5">
    <source>
        <dbReference type="ARBA" id="ARBA00022605"/>
    </source>
</evidence>
<dbReference type="InterPro" id="IPR041740">
    <property type="entry name" value="AKii-LysC-BS"/>
</dbReference>
<dbReference type="PANTHER" id="PTHR21499:SF3">
    <property type="entry name" value="ASPARTOKINASE"/>
    <property type="match status" value="1"/>
</dbReference>
<keyword evidence="5 14" id="KW-0028">Amino-acid biosynthesis</keyword>
<dbReference type="NCBIfam" id="NF005154">
    <property type="entry name" value="PRK06635.1-2"/>
    <property type="match status" value="1"/>
</dbReference>
<feature type="binding site" evidence="12">
    <location>
        <position position="46"/>
    </location>
    <ligand>
        <name>substrate</name>
    </ligand>
</feature>
<dbReference type="InterPro" id="IPR001341">
    <property type="entry name" value="Asp_kinase"/>
</dbReference>
<dbReference type="EC" id="2.7.2.4" evidence="13"/>
<dbReference type="UniPathway" id="UPA00034">
    <property type="reaction ID" value="UER00015"/>
</dbReference>
<proteinExistence type="inferred from homology"/>
<dbReference type="GO" id="GO:0009090">
    <property type="term" value="P:homoserine biosynthetic process"/>
    <property type="evidence" value="ECO:0007669"/>
    <property type="project" value="TreeGrafter"/>
</dbReference>